<proteinExistence type="predicted"/>
<dbReference type="AlphaFoldDB" id="A0A410FUB7"/>
<reference evidence="2" key="1">
    <citation type="submission" date="2018-12" db="EMBL/GenBank/DDBJ databases">
        <title>Complete genome sequence of an uncultured bacterium of the candidate phylum Bipolaricaulota.</title>
        <authorList>
            <person name="Kadnikov V.V."/>
            <person name="Mardanov A.V."/>
            <person name="Beletsky A.V."/>
            <person name="Frank Y.A."/>
            <person name="Karnachuk O.V."/>
            <person name="Ravin N.V."/>
        </authorList>
    </citation>
    <scope>NUCLEOTIDE SEQUENCE [LARGE SCALE GENOMIC DNA]</scope>
</reference>
<gene>
    <name evidence="1" type="ORF">BIP78_0785</name>
</gene>
<dbReference type="EMBL" id="CP034928">
    <property type="protein sequence ID" value="QAA76551.1"/>
    <property type="molecule type" value="Genomic_DNA"/>
</dbReference>
<sequence length="145" mass="15471">MWDGPLGATSKVLRLPSLEAGLLSLSPNGQYGASGLAERTVRFEKPGTEQEVALLDLKAVLAISPEVEFRLAEVSFNPDGDFLLTALWTPAVGNLLVHLRHVGDLLRGGVHGRESGPSSWGRTPGRLVVADGPLTRLRSDVVILV</sequence>
<evidence type="ECO:0000313" key="2">
    <source>
        <dbReference type="Proteomes" id="UP000287233"/>
    </source>
</evidence>
<dbReference type="KEGG" id="bih:BIP78_0785"/>
<protein>
    <submittedName>
        <fullName evidence="1">Uncharacterized protein</fullName>
    </submittedName>
</protein>
<dbReference type="Proteomes" id="UP000287233">
    <property type="component" value="Chromosome"/>
</dbReference>
<evidence type="ECO:0000313" key="1">
    <source>
        <dbReference type="EMBL" id="QAA76551.1"/>
    </source>
</evidence>
<name>A0A410FUB7_BIPS1</name>
<organism evidence="1 2">
    <name type="scientific">Bipolaricaulis sibiricus</name>
    <dbReference type="NCBI Taxonomy" id="2501609"/>
    <lineage>
        <taxon>Bacteria</taxon>
        <taxon>Candidatus Bipolaricaulota</taxon>
        <taxon>Candidatus Bipolaricaulia</taxon>
        <taxon>Candidatus Bipolaricaulales</taxon>
        <taxon>Candidatus Bipolaricaulaceae</taxon>
        <taxon>Candidatus Bipolaricaulis</taxon>
    </lineage>
</organism>
<accession>A0A410FUB7</accession>